<sequence>MSIAKVCFLLLASFFVFSSEVSSGGEVFMSQEFENVDSSSIDSTIYDKVCNGEAILEKFPDKKFKKRSLKSRKKKYTIAKKYNVHSTPKVNGLKKVGKASSDLKKGSSKMSKIMAISAPKSASGNFGNASAADTLVFGEHGVVSSKVLNYSLHAPHQEIKRKNEVGVGVSIGRNIGHSLHTVGGALVEEESVTNLSLYEFTVSLNRELWQSKSGGLSVLIGGFCGNKIVTGDFVSGNGMIFGVSSKLLMPSLNSLKTKGSVYFVPYVEGRLFWCNMSYESIGNVTVVSESVANKVMDKNSCSESCYCIRGEQIIHDMFGMYGTAIAGMRVTAGNVVISVGARVDRDFQDVKILDGKFMEKITGECLECTSSDAVSVDRMYKIESSSINNSGSTSLYGVIELSYRF</sequence>
<gene>
    <name evidence="2" type="ORF">Fokcrypt_00717</name>
</gene>
<reference evidence="2" key="1">
    <citation type="submission" date="2022-10" db="EMBL/GenBank/DDBJ databases">
        <title>Host association and intracellularity evolved multiple times independently in the Rickettsiales.</title>
        <authorList>
            <person name="Castelli M."/>
            <person name="Nardi T."/>
            <person name="Gammuto L."/>
            <person name="Bellinzona G."/>
            <person name="Sabaneyeva E."/>
            <person name="Potekhin A."/>
            <person name="Serra V."/>
            <person name="Petroni G."/>
            <person name="Sassera D."/>
        </authorList>
    </citation>
    <scope>NUCLEOTIDE SEQUENCE [LARGE SCALE GENOMIC DNA]</scope>
    <source>
        <strain evidence="2">US_Bl 11III1</strain>
    </source>
</reference>
<keyword evidence="1" id="KW-0732">Signal</keyword>
<organism evidence="2 3">
    <name type="scientific">Candidatus Fokinia crypta</name>
    <dbReference type="NCBI Taxonomy" id="1920990"/>
    <lineage>
        <taxon>Bacteria</taxon>
        <taxon>Pseudomonadati</taxon>
        <taxon>Pseudomonadota</taxon>
        <taxon>Alphaproteobacteria</taxon>
        <taxon>Rickettsiales</taxon>
        <taxon>Candidatus Midichloriaceae</taxon>
        <taxon>Candidatus Fokinia</taxon>
    </lineage>
</organism>
<dbReference type="Proteomes" id="UP001325140">
    <property type="component" value="Chromosome"/>
</dbReference>
<keyword evidence="3" id="KW-1185">Reference proteome</keyword>
<protein>
    <submittedName>
        <fullName evidence="2">Uncharacterized protein</fullName>
    </submittedName>
</protein>
<name>A0ABZ0USC8_9RICK</name>
<proteinExistence type="predicted"/>
<evidence type="ECO:0000256" key="1">
    <source>
        <dbReference type="SAM" id="SignalP"/>
    </source>
</evidence>
<evidence type="ECO:0000313" key="3">
    <source>
        <dbReference type="Proteomes" id="UP001325140"/>
    </source>
</evidence>
<accession>A0ABZ0USC8</accession>
<dbReference type="EMBL" id="CP110343">
    <property type="protein sequence ID" value="WPX98176.1"/>
    <property type="molecule type" value="Genomic_DNA"/>
</dbReference>
<feature type="chain" id="PRO_5046723853" evidence="1">
    <location>
        <begin position="19"/>
        <end position="405"/>
    </location>
</feature>
<evidence type="ECO:0000313" key="2">
    <source>
        <dbReference type="EMBL" id="WPX98176.1"/>
    </source>
</evidence>
<dbReference type="RefSeq" id="WP_323722147.1">
    <property type="nucleotide sequence ID" value="NZ_CP110343.1"/>
</dbReference>
<feature type="signal peptide" evidence="1">
    <location>
        <begin position="1"/>
        <end position="18"/>
    </location>
</feature>